<feature type="region of interest" description="Disordered" evidence="1">
    <location>
        <begin position="183"/>
        <end position="206"/>
    </location>
</feature>
<dbReference type="PANTHER" id="PTHR10579">
    <property type="entry name" value="CALCIUM-ACTIVATED CHLORIDE CHANNEL REGULATOR"/>
    <property type="match status" value="1"/>
</dbReference>
<proteinExistence type="predicted"/>
<evidence type="ECO:0000313" key="4">
    <source>
        <dbReference type="EMBL" id="MBV2360721.1"/>
    </source>
</evidence>
<gene>
    <name evidence="4" type="ORF">KUH32_13115</name>
</gene>
<dbReference type="PANTHER" id="PTHR10579:SF43">
    <property type="entry name" value="ZINC FINGER (C3HC4-TYPE RING FINGER) FAMILY PROTEIN"/>
    <property type="match status" value="1"/>
</dbReference>
<evidence type="ECO:0000259" key="3">
    <source>
        <dbReference type="PROSITE" id="PS50234"/>
    </source>
</evidence>
<dbReference type="Proteomes" id="UP001166293">
    <property type="component" value="Unassembled WGS sequence"/>
</dbReference>
<dbReference type="RefSeq" id="WP_217779054.1">
    <property type="nucleotide sequence ID" value="NZ_JAHRWL010000002.1"/>
</dbReference>
<reference evidence="4" key="1">
    <citation type="submission" date="2021-06" db="EMBL/GenBank/DDBJ databases">
        <title>Thalassococcus sp. CAU 1522 isolated from sea sand, Republic of Korea.</title>
        <authorList>
            <person name="Kim W."/>
        </authorList>
    </citation>
    <scope>NUCLEOTIDE SEQUENCE</scope>
    <source>
        <strain evidence="4">CAU 1522</strain>
    </source>
</reference>
<organism evidence="4 5">
    <name type="scientific">Thalassococcus arenae</name>
    <dbReference type="NCBI Taxonomy" id="2851652"/>
    <lineage>
        <taxon>Bacteria</taxon>
        <taxon>Pseudomonadati</taxon>
        <taxon>Pseudomonadota</taxon>
        <taxon>Alphaproteobacteria</taxon>
        <taxon>Rhodobacterales</taxon>
        <taxon>Roseobacteraceae</taxon>
        <taxon>Thalassococcus</taxon>
    </lineage>
</organism>
<dbReference type="PROSITE" id="PS50234">
    <property type="entry name" value="VWFA"/>
    <property type="match status" value="1"/>
</dbReference>
<dbReference type="InterPro" id="IPR051266">
    <property type="entry name" value="CLCR"/>
</dbReference>
<comment type="caution">
    <text evidence="4">The sequence shown here is derived from an EMBL/GenBank/DDBJ whole genome shotgun (WGS) entry which is preliminary data.</text>
</comment>
<accession>A0ABS6N9N1</accession>
<sequence length="253" mass="25983">MFSGKSTRLARTALCATLAASLGFGQAARAASDCTVDAMLVFDGSGSMAGMSIGRIGESRITRARQAVRAAAPDIAAFRRVGMMIYGPGSGDRCTNVTLNFPPRIDAAPQILSTIDTLAPRGETPLTSAVQQAAEILEYRRKPGVVVLVTDGRENCGGSPCALASALKSDAVDLTVHVIGFETRPPERAPSTTGAPVRKRSAPALSGESADCMAEITGGSYVVAESVSALTEALSATLGCPVYGAVPRARHAG</sequence>
<protein>
    <submittedName>
        <fullName evidence="4">VWA domain-containing protein</fullName>
    </submittedName>
</protein>
<dbReference type="EMBL" id="JAHRWL010000002">
    <property type="protein sequence ID" value="MBV2360721.1"/>
    <property type="molecule type" value="Genomic_DNA"/>
</dbReference>
<feature type="domain" description="VWFA" evidence="3">
    <location>
        <begin position="37"/>
        <end position="238"/>
    </location>
</feature>
<evidence type="ECO:0000313" key="5">
    <source>
        <dbReference type="Proteomes" id="UP001166293"/>
    </source>
</evidence>
<feature type="chain" id="PRO_5045403672" evidence="2">
    <location>
        <begin position="31"/>
        <end position="253"/>
    </location>
</feature>
<evidence type="ECO:0000256" key="2">
    <source>
        <dbReference type="SAM" id="SignalP"/>
    </source>
</evidence>
<keyword evidence="2" id="KW-0732">Signal</keyword>
<name>A0ABS6N9N1_9RHOB</name>
<evidence type="ECO:0000256" key="1">
    <source>
        <dbReference type="SAM" id="MobiDB-lite"/>
    </source>
</evidence>
<keyword evidence="5" id="KW-1185">Reference proteome</keyword>
<dbReference type="SMART" id="SM00327">
    <property type="entry name" value="VWA"/>
    <property type="match status" value="1"/>
</dbReference>
<dbReference type="InterPro" id="IPR002035">
    <property type="entry name" value="VWF_A"/>
</dbReference>
<dbReference type="Pfam" id="PF13519">
    <property type="entry name" value="VWA_2"/>
    <property type="match status" value="1"/>
</dbReference>
<feature type="signal peptide" evidence="2">
    <location>
        <begin position="1"/>
        <end position="30"/>
    </location>
</feature>